<keyword evidence="3 10" id="KW-0808">Transferase</keyword>
<organism evidence="12 13">
    <name type="scientific">Chrysochromulina tobinii</name>
    <dbReference type="NCBI Taxonomy" id="1460289"/>
    <lineage>
        <taxon>Eukaryota</taxon>
        <taxon>Haptista</taxon>
        <taxon>Haptophyta</taxon>
        <taxon>Prymnesiophyceae</taxon>
        <taxon>Prymnesiales</taxon>
        <taxon>Chrysochromulinaceae</taxon>
        <taxon>Chrysochromulina</taxon>
    </lineage>
</organism>
<dbReference type="GO" id="GO:0009235">
    <property type="term" value="P:cobalamin metabolic process"/>
    <property type="evidence" value="ECO:0007669"/>
    <property type="project" value="UniProtKB-ARBA"/>
</dbReference>
<keyword evidence="5 10" id="KW-0067">ATP-binding</keyword>
<dbReference type="Gene3D" id="1.20.1200.10">
    <property type="entry name" value="Cobalamin adenosyltransferase-like"/>
    <property type="match status" value="1"/>
</dbReference>
<dbReference type="Proteomes" id="UP000037460">
    <property type="component" value="Unassembled WGS sequence"/>
</dbReference>
<gene>
    <name evidence="12" type="ORF">Ctob_008978</name>
</gene>
<dbReference type="EMBL" id="JWZX01002497">
    <property type="protein sequence ID" value="KOO28892.1"/>
    <property type="molecule type" value="Genomic_DNA"/>
</dbReference>
<dbReference type="NCBIfam" id="TIGR00636">
    <property type="entry name" value="PduO_Nterm"/>
    <property type="match status" value="1"/>
</dbReference>
<accession>A0A0M0JRG9</accession>
<comment type="catalytic activity">
    <reaction evidence="6">
        <text>cob(I)alamin-[corrinoid adenosyltransferase] + ATP = apo-[corrinoid adenosyltransferase] + adenosylcob(III)alamin + triphosphate</text>
        <dbReference type="Rhea" id="RHEA:56796"/>
        <dbReference type="Rhea" id="RHEA-COMP:14743"/>
        <dbReference type="Rhea" id="RHEA-COMP:14744"/>
        <dbReference type="ChEBI" id="CHEBI:18036"/>
        <dbReference type="ChEBI" id="CHEBI:18408"/>
        <dbReference type="ChEBI" id="CHEBI:30616"/>
        <dbReference type="ChEBI" id="CHEBI:60488"/>
        <dbReference type="ChEBI" id="CHEBI:83228"/>
    </reaction>
    <physiologicalReaction direction="left-to-right" evidence="6">
        <dbReference type="Rhea" id="RHEA:56797"/>
    </physiologicalReaction>
</comment>
<comment type="function">
    <text evidence="7">Converts cob(I)alamin to adenosylcobalamin (adenosylcob(III)alamin), a coenzyme for methylmalonyl-CoA mutase, therefore participates in the final step of the vitamin B12 conversion. Generates adenosylcobalamin (AdoCbl) and directly delivers the cofactor to MUT in a transfer that is stimulated by ATP-binding to MMAB and gated by MMAA.</text>
</comment>
<comment type="subunit">
    <text evidence="2">Homotrimer.</text>
</comment>
<dbReference type="SUPFAM" id="SSF89028">
    <property type="entry name" value="Cobalamin adenosyltransferase-like"/>
    <property type="match status" value="1"/>
</dbReference>
<evidence type="ECO:0000256" key="2">
    <source>
        <dbReference type="ARBA" id="ARBA00011233"/>
    </source>
</evidence>
<dbReference type="GO" id="GO:0008817">
    <property type="term" value="F:corrinoid adenosyltransferase activity"/>
    <property type="evidence" value="ECO:0007669"/>
    <property type="project" value="UniProtKB-ARBA"/>
</dbReference>
<comment type="caution">
    <text evidence="12">The sequence shown here is derived from an EMBL/GenBank/DDBJ whole genome shotgun (WGS) entry which is preliminary data.</text>
</comment>
<evidence type="ECO:0000256" key="3">
    <source>
        <dbReference type="ARBA" id="ARBA00022679"/>
    </source>
</evidence>
<dbReference type="InterPro" id="IPR029499">
    <property type="entry name" value="PduO-typ"/>
</dbReference>
<evidence type="ECO:0000256" key="10">
    <source>
        <dbReference type="RuleBase" id="RU366026"/>
    </source>
</evidence>
<sequence>MMRVRALGMSFRGFKIYTRTGDKGTSSLFNGERRRKDDHVFCALGDTDELNAAIGIARGHCEALCSSQGAVGEGGADLLLLVPPQLDAVQSRLLDIGSALATPVSCSTEARLQRAKFDEGGRSTTELEAWMDALDAQLPPLRNFILPSGGAASASLHLARAICRRAERAVWPLCLDGECDGSTAQYLNRLSDYLFVSARYVAMRSGRGDVAYRKE</sequence>
<dbReference type="OrthoDB" id="549173at2759"/>
<dbReference type="GO" id="GO:0005524">
    <property type="term" value="F:ATP binding"/>
    <property type="evidence" value="ECO:0007669"/>
    <property type="project" value="UniProtKB-UniRule"/>
</dbReference>
<dbReference type="PANTHER" id="PTHR12213:SF0">
    <property type="entry name" value="CORRINOID ADENOSYLTRANSFERASE MMAB"/>
    <property type="match status" value="1"/>
</dbReference>
<evidence type="ECO:0000256" key="8">
    <source>
        <dbReference type="ARBA" id="ARBA00071654"/>
    </source>
</evidence>
<keyword evidence="4 10" id="KW-0547">Nucleotide-binding</keyword>
<proteinExistence type="inferred from homology"/>
<protein>
    <recommendedName>
        <fullName evidence="8">Corrinoid adenosyltransferase MMAB</fullName>
    </recommendedName>
    <alternativeName>
        <fullName evidence="9">ATP:co(I)rrinoid adenosyltransferase MMAB</fullName>
    </alternativeName>
</protein>
<evidence type="ECO:0000256" key="6">
    <source>
        <dbReference type="ARBA" id="ARBA00051988"/>
    </source>
</evidence>
<dbReference type="PANTHER" id="PTHR12213">
    <property type="entry name" value="CORRINOID ADENOSYLTRANSFERASE"/>
    <property type="match status" value="1"/>
</dbReference>
<evidence type="ECO:0000313" key="13">
    <source>
        <dbReference type="Proteomes" id="UP000037460"/>
    </source>
</evidence>
<evidence type="ECO:0000256" key="9">
    <source>
        <dbReference type="ARBA" id="ARBA00075216"/>
    </source>
</evidence>
<evidence type="ECO:0000313" key="12">
    <source>
        <dbReference type="EMBL" id="KOO28892.1"/>
    </source>
</evidence>
<dbReference type="Pfam" id="PF01923">
    <property type="entry name" value="Cob_adeno_trans"/>
    <property type="match status" value="1"/>
</dbReference>
<name>A0A0M0JRG9_9EUKA</name>
<dbReference type="AlphaFoldDB" id="A0A0M0JRG9"/>
<dbReference type="InterPro" id="IPR036451">
    <property type="entry name" value="CblAdoTrfase-like_sf"/>
</dbReference>
<feature type="domain" description="Cobalamin adenosyltransferase-like" evidence="11">
    <location>
        <begin position="16"/>
        <end position="201"/>
    </location>
</feature>
<evidence type="ECO:0000259" key="11">
    <source>
        <dbReference type="Pfam" id="PF01923"/>
    </source>
</evidence>
<keyword evidence="13" id="KW-1185">Reference proteome</keyword>
<evidence type="ECO:0000256" key="4">
    <source>
        <dbReference type="ARBA" id="ARBA00022741"/>
    </source>
</evidence>
<evidence type="ECO:0000256" key="7">
    <source>
        <dbReference type="ARBA" id="ARBA00056747"/>
    </source>
</evidence>
<comment type="similarity">
    <text evidence="1 10">Belongs to the Cob(I)alamin adenosyltransferase family.</text>
</comment>
<dbReference type="InterPro" id="IPR016030">
    <property type="entry name" value="CblAdoTrfase-like"/>
</dbReference>
<dbReference type="FunFam" id="1.20.1200.10:FF:000001">
    <property type="entry name" value="Cob(I)yrinic acid a,c-diamide adenosyltransferase"/>
    <property type="match status" value="1"/>
</dbReference>
<reference evidence="13" key="1">
    <citation type="journal article" date="2015" name="PLoS Genet.">
        <title>Genome Sequence and Transcriptome Analyses of Chrysochromulina tobin: Metabolic Tools for Enhanced Algal Fitness in the Prominent Order Prymnesiales (Haptophyceae).</title>
        <authorList>
            <person name="Hovde B.T."/>
            <person name="Deodato C.R."/>
            <person name="Hunsperger H.M."/>
            <person name="Ryken S.A."/>
            <person name="Yost W."/>
            <person name="Jha R.K."/>
            <person name="Patterson J."/>
            <person name="Monnat R.J. Jr."/>
            <person name="Barlow S.B."/>
            <person name="Starkenburg S.R."/>
            <person name="Cattolico R.A."/>
        </authorList>
    </citation>
    <scope>NUCLEOTIDE SEQUENCE</scope>
    <source>
        <strain evidence="13">CCMP291</strain>
    </source>
</reference>
<evidence type="ECO:0000256" key="1">
    <source>
        <dbReference type="ARBA" id="ARBA00007487"/>
    </source>
</evidence>
<evidence type="ECO:0000256" key="5">
    <source>
        <dbReference type="ARBA" id="ARBA00022840"/>
    </source>
</evidence>